<dbReference type="OrthoDB" id="785966at2759"/>
<feature type="transmembrane region" description="Helical" evidence="7">
    <location>
        <begin position="24"/>
        <end position="43"/>
    </location>
</feature>
<organism evidence="9 10">
    <name type="scientific">Zostera marina</name>
    <name type="common">Eelgrass</name>
    <dbReference type="NCBI Taxonomy" id="29655"/>
    <lineage>
        <taxon>Eukaryota</taxon>
        <taxon>Viridiplantae</taxon>
        <taxon>Streptophyta</taxon>
        <taxon>Embryophyta</taxon>
        <taxon>Tracheophyta</taxon>
        <taxon>Spermatophyta</taxon>
        <taxon>Magnoliopsida</taxon>
        <taxon>Liliopsida</taxon>
        <taxon>Zosteraceae</taxon>
        <taxon>Zostera</taxon>
    </lineage>
</organism>
<dbReference type="GO" id="GO:0016020">
    <property type="term" value="C:membrane"/>
    <property type="evidence" value="ECO:0000318"/>
    <property type="project" value="GO_Central"/>
</dbReference>
<keyword evidence="6 7" id="KW-0472">Membrane</keyword>
<evidence type="ECO:0000256" key="6">
    <source>
        <dbReference type="ARBA" id="ARBA00023136"/>
    </source>
</evidence>
<evidence type="ECO:0000259" key="8">
    <source>
        <dbReference type="Pfam" id="PF13962"/>
    </source>
</evidence>
<keyword evidence="3" id="KW-0677">Repeat</keyword>
<dbReference type="PANTHER" id="PTHR24186:SF37">
    <property type="entry name" value="PGG DOMAIN-CONTAINING PROTEIN"/>
    <property type="match status" value="1"/>
</dbReference>
<dbReference type="OMA" id="EDMATFP"/>
<name>A0A0K9PCG6_ZOSMR</name>
<dbReference type="EMBL" id="LFYR01000958">
    <property type="protein sequence ID" value="KMZ66753.1"/>
    <property type="molecule type" value="Genomic_DNA"/>
</dbReference>
<feature type="transmembrane region" description="Helical" evidence="7">
    <location>
        <begin position="150"/>
        <end position="175"/>
    </location>
</feature>
<keyword evidence="5" id="KW-0040">ANK repeat</keyword>
<proteinExistence type="predicted"/>
<dbReference type="Proteomes" id="UP000036987">
    <property type="component" value="Unassembled WGS sequence"/>
</dbReference>
<dbReference type="STRING" id="29655.A0A0K9PCG6"/>
<gene>
    <name evidence="9" type="ORF">ZOSMA_28G01130</name>
</gene>
<dbReference type="PANTHER" id="PTHR24186">
    <property type="entry name" value="PROTEIN PHOSPHATASE 1 REGULATORY SUBUNIT"/>
    <property type="match status" value="1"/>
</dbReference>
<keyword evidence="2 7" id="KW-0812">Transmembrane</keyword>
<feature type="domain" description="PGG" evidence="8">
    <location>
        <begin position="20"/>
        <end position="145"/>
    </location>
</feature>
<feature type="transmembrane region" description="Helical" evidence="7">
    <location>
        <begin position="88"/>
        <end position="110"/>
    </location>
</feature>
<accession>A0A0K9PCG6</accession>
<comment type="subcellular location">
    <subcellularLocation>
        <location evidence="1">Membrane</location>
        <topology evidence="1">Multi-pass membrane protein</topology>
    </subcellularLocation>
</comment>
<evidence type="ECO:0000313" key="10">
    <source>
        <dbReference type="Proteomes" id="UP000036987"/>
    </source>
</evidence>
<evidence type="ECO:0000256" key="4">
    <source>
        <dbReference type="ARBA" id="ARBA00022989"/>
    </source>
</evidence>
<dbReference type="Pfam" id="PF13962">
    <property type="entry name" value="PGG"/>
    <property type="match status" value="1"/>
</dbReference>
<keyword evidence="4 7" id="KW-1133">Transmembrane helix</keyword>
<evidence type="ECO:0000256" key="7">
    <source>
        <dbReference type="SAM" id="Phobius"/>
    </source>
</evidence>
<evidence type="ECO:0000256" key="3">
    <source>
        <dbReference type="ARBA" id="ARBA00022737"/>
    </source>
</evidence>
<sequence length="208" mass="23307">MHSLQQPIDDEAIQRRKELWFTKMRGWLMVVAVLVASITYQAGLNPPGGFWQEDMATFPNAGDDATYIRGIGHFAGDPVLRDKNFNRYAAFMVFNTAAFVQSLCVIVVLMTESSFNGKLRLYLLRVFVIVHVTSLGVAYCVGSTRDSYDIYFSGLVMLILIIFVSVIGIGVHYHYKNKMVSKEKRASRSTSALSQTTDDSIDADDDIL</sequence>
<feature type="transmembrane region" description="Helical" evidence="7">
    <location>
        <begin position="122"/>
        <end position="144"/>
    </location>
</feature>
<dbReference type="InterPro" id="IPR026961">
    <property type="entry name" value="PGG_dom"/>
</dbReference>
<evidence type="ECO:0000256" key="5">
    <source>
        <dbReference type="ARBA" id="ARBA00023043"/>
    </source>
</evidence>
<evidence type="ECO:0000313" key="9">
    <source>
        <dbReference type="EMBL" id="KMZ66753.1"/>
    </source>
</evidence>
<reference evidence="10" key="1">
    <citation type="journal article" date="2016" name="Nature">
        <title>The genome of the seagrass Zostera marina reveals angiosperm adaptation to the sea.</title>
        <authorList>
            <person name="Olsen J.L."/>
            <person name="Rouze P."/>
            <person name="Verhelst B."/>
            <person name="Lin Y.-C."/>
            <person name="Bayer T."/>
            <person name="Collen J."/>
            <person name="Dattolo E."/>
            <person name="De Paoli E."/>
            <person name="Dittami S."/>
            <person name="Maumus F."/>
            <person name="Michel G."/>
            <person name="Kersting A."/>
            <person name="Lauritano C."/>
            <person name="Lohaus R."/>
            <person name="Toepel M."/>
            <person name="Tonon T."/>
            <person name="Vanneste K."/>
            <person name="Amirebrahimi M."/>
            <person name="Brakel J."/>
            <person name="Bostroem C."/>
            <person name="Chovatia M."/>
            <person name="Grimwood J."/>
            <person name="Jenkins J.W."/>
            <person name="Jueterbock A."/>
            <person name="Mraz A."/>
            <person name="Stam W.T."/>
            <person name="Tice H."/>
            <person name="Bornberg-Bauer E."/>
            <person name="Green P.J."/>
            <person name="Pearson G.A."/>
            <person name="Procaccini G."/>
            <person name="Duarte C.M."/>
            <person name="Schmutz J."/>
            <person name="Reusch T.B.H."/>
            <person name="Van de Peer Y."/>
        </authorList>
    </citation>
    <scope>NUCLEOTIDE SEQUENCE [LARGE SCALE GENOMIC DNA]</scope>
    <source>
        <strain evidence="10">cv. Finnish</strain>
    </source>
</reference>
<dbReference type="AlphaFoldDB" id="A0A0K9PCG6"/>
<evidence type="ECO:0000256" key="1">
    <source>
        <dbReference type="ARBA" id="ARBA00004141"/>
    </source>
</evidence>
<comment type="caution">
    <text evidence="9">The sequence shown here is derived from an EMBL/GenBank/DDBJ whole genome shotgun (WGS) entry which is preliminary data.</text>
</comment>
<keyword evidence="10" id="KW-1185">Reference proteome</keyword>
<evidence type="ECO:0000256" key="2">
    <source>
        <dbReference type="ARBA" id="ARBA00022692"/>
    </source>
</evidence>
<protein>
    <submittedName>
        <fullName evidence="9">Embryogenesis transmembrane protein-like</fullName>
    </submittedName>
</protein>